<evidence type="ECO:0000256" key="1">
    <source>
        <dbReference type="ARBA" id="ARBA00001974"/>
    </source>
</evidence>
<dbReference type="InterPro" id="IPR023753">
    <property type="entry name" value="FAD/NAD-binding_dom"/>
</dbReference>
<dbReference type="Gene3D" id="3.50.50.60">
    <property type="entry name" value="FAD/NAD(P)-binding domain"/>
    <property type="match status" value="2"/>
</dbReference>
<dbReference type="Pfam" id="PF14759">
    <property type="entry name" value="Reductase_C"/>
    <property type="match status" value="1"/>
</dbReference>
<comment type="caution">
    <text evidence="7">The sequence shown here is derived from an EMBL/GenBank/DDBJ whole genome shotgun (WGS) entry which is preliminary data.</text>
</comment>
<evidence type="ECO:0000256" key="2">
    <source>
        <dbReference type="ARBA" id="ARBA00022630"/>
    </source>
</evidence>
<dbReference type="Gene3D" id="3.30.390.30">
    <property type="match status" value="1"/>
</dbReference>
<evidence type="ECO:0000313" key="7">
    <source>
        <dbReference type="EMBL" id="MFD1530015.1"/>
    </source>
</evidence>
<dbReference type="PANTHER" id="PTHR43557:SF2">
    <property type="entry name" value="RIESKE DOMAIN-CONTAINING PROTEIN-RELATED"/>
    <property type="match status" value="1"/>
</dbReference>
<keyword evidence="8" id="KW-1185">Reference proteome</keyword>
<feature type="domain" description="FAD/NAD(P)-binding" evidence="5">
    <location>
        <begin position="16"/>
        <end position="219"/>
    </location>
</feature>
<proteinExistence type="predicted"/>
<dbReference type="SUPFAM" id="SSF55424">
    <property type="entry name" value="FAD/NAD-linked reductases, dimerisation (C-terminal) domain"/>
    <property type="match status" value="1"/>
</dbReference>
<accession>A0ABW4FIC3</accession>
<dbReference type="InterPro" id="IPR050446">
    <property type="entry name" value="FAD-oxidoreductase/Apoptosis"/>
</dbReference>
<name>A0ABW4FIC3_9PSEU</name>
<feature type="domain" description="Reductase C-terminal" evidence="6">
    <location>
        <begin position="239"/>
        <end position="314"/>
    </location>
</feature>
<dbReference type="PANTHER" id="PTHR43557">
    <property type="entry name" value="APOPTOSIS-INDUCING FACTOR 1"/>
    <property type="match status" value="1"/>
</dbReference>
<evidence type="ECO:0000313" key="8">
    <source>
        <dbReference type="Proteomes" id="UP001597145"/>
    </source>
</evidence>
<keyword evidence="4" id="KW-0560">Oxidoreductase</keyword>
<evidence type="ECO:0000259" key="5">
    <source>
        <dbReference type="Pfam" id="PF07992"/>
    </source>
</evidence>
<dbReference type="SUPFAM" id="SSF51905">
    <property type="entry name" value="FAD/NAD(P)-binding domain"/>
    <property type="match status" value="1"/>
</dbReference>
<dbReference type="Proteomes" id="UP001597145">
    <property type="component" value="Unassembled WGS sequence"/>
</dbReference>
<protein>
    <submittedName>
        <fullName evidence="7">NAD(P)/FAD-dependent oxidoreductase</fullName>
    </submittedName>
</protein>
<organism evidence="7 8">
    <name type="scientific">Pseudonocardia aurantiaca</name>
    <dbReference type="NCBI Taxonomy" id="75290"/>
    <lineage>
        <taxon>Bacteria</taxon>
        <taxon>Bacillati</taxon>
        <taxon>Actinomycetota</taxon>
        <taxon>Actinomycetes</taxon>
        <taxon>Pseudonocardiales</taxon>
        <taxon>Pseudonocardiaceae</taxon>
        <taxon>Pseudonocardia</taxon>
    </lineage>
</organism>
<dbReference type="InterPro" id="IPR028202">
    <property type="entry name" value="Reductase_C"/>
</dbReference>
<reference evidence="8" key="1">
    <citation type="journal article" date="2019" name="Int. J. Syst. Evol. Microbiol.">
        <title>The Global Catalogue of Microorganisms (GCM) 10K type strain sequencing project: providing services to taxonomists for standard genome sequencing and annotation.</title>
        <authorList>
            <consortium name="The Broad Institute Genomics Platform"/>
            <consortium name="The Broad Institute Genome Sequencing Center for Infectious Disease"/>
            <person name="Wu L."/>
            <person name="Ma J."/>
        </authorList>
    </citation>
    <scope>NUCLEOTIDE SEQUENCE [LARGE SCALE GENOMIC DNA]</scope>
    <source>
        <strain evidence="8">JCM 12165</strain>
    </source>
</reference>
<dbReference type="Pfam" id="PF07992">
    <property type="entry name" value="Pyr_redox_2"/>
    <property type="match status" value="1"/>
</dbReference>
<comment type="cofactor">
    <cofactor evidence="1">
        <name>FAD</name>
        <dbReference type="ChEBI" id="CHEBI:57692"/>
    </cofactor>
</comment>
<dbReference type="InterPro" id="IPR036188">
    <property type="entry name" value="FAD/NAD-bd_sf"/>
</dbReference>
<dbReference type="RefSeq" id="WP_343976508.1">
    <property type="nucleotide sequence ID" value="NZ_BAAAJG010000008.1"/>
</dbReference>
<evidence type="ECO:0000256" key="4">
    <source>
        <dbReference type="ARBA" id="ARBA00023002"/>
    </source>
</evidence>
<gene>
    <name evidence="7" type="ORF">ACFSCY_11230</name>
</gene>
<sequence>MSAVSIAWKADGEVLAFVVVVATGASTRPSPWAVPSGAHVLRTLNDCVALHGDLRAEWPGGGAVVIVGGGFIGAEVAAAARALGHRVSVVDPLPAPIGRAVGPEVGAHLAALHHRHGVATHFGVGVQAVEGSAGDLTVRLTDGAELPATTVVVGIGANPNTGWLAGSGLLLDDGVVCDAQGRAQDTPGVYAVGDVARWLDPDSGEHRRVEHWTSAVDQARCVARTICRPDSPPLRQVDYVWTDQHDCKIQILGRPLLGTRTEVLGRFTDSSAKAAALYADDEGRLVGAVTMNWPKAMVTCRRLIGLRANLSDAQEQIQLPSHCRPT</sequence>
<dbReference type="PRINTS" id="PR00368">
    <property type="entry name" value="FADPNR"/>
</dbReference>
<keyword evidence="2" id="KW-0285">Flavoprotein</keyword>
<evidence type="ECO:0000256" key="3">
    <source>
        <dbReference type="ARBA" id="ARBA00022827"/>
    </source>
</evidence>
<evidence type="ECO:0000259" key="6">
    <source>
        <dbReference type="Pfam" id="PF14759"/>
    </source>
</evidence>
<dbReference type="InterPro" id="IPR016156">
    <property type="entry name" value="FAD/NAD-linked_Rdtase_dimer_sf"/>
</dbReference>
<keyword evidence="3" id="KW-0274">FAD</keyword>
<dbReference type="EMBL" id="JBHUCP010000007">
    <property type="protein sequence ID" value="MFD1530015.1"/>
    <property type="molecule type" value="Genomic_DNA"/>
</dbReference>
<dbReference type="PRINTS" id="PR00411">
    <property type="entry name" value="PNDRDTASEI"/>
</dbReference>